<protein>
    <recommendedName>
        <fullName evidence="4">Gustatory receptor</fullName>
    </recommendedName>
</protein>
<name>A0ABR3JKA9_9AGAR</name>
<dbReference type="EMBL" id="JASNQZ010000006">
    <property type="protein sequence ID" value="KAL0956219.1"/>
    <property type="molecule type" value="Genomic_DNA"/>
</dbReference>
<reference evidence="3" key="1">
    <citation type="submission" date="2024-06" db="EMBL/GenBank/DDBJ databases">
        <title>Multi-omics analyses provide insights into the biosynthesis of the anticancer antibiotic pleurotin in Hohenbuehelia grisea.</title>
        <authorList>
            <person name="Weaver J.A."/>
            <person name="Alberti F."/>
        </authorList>
    </citation>
    <scope>NUCLEOTIDE SEQUENCE [LARGE SCALE GENOMIC DNA]</scope>
    <source>
        <strain evidence="3">T-177</strain>
    </source>
</reference>
<gene>
    <name evidence="2" type="ORF">HGRIS_002375</name>
</gene>
<feature type="transmembrane region" description="Helical" evidence="1">
    <location>
        <begin position="50"/>
        <end position="75"/>
    </location>
</feature>
<evidence type="ECO:0000313" key="2">
    <source>
        <dbReference type="EMBL" id="KAL0956219.1"/>
    </source>
</evidence>
<evidence type="ECO:0000256" key="1">
    <source>
        <dbReference type="SAM" id="Phobius"/>
    </source>
</evidence>
<keyword evidence="1" id="KW-1133">Transmembrane helix</keyword>
<comment type="caution">
    <text evidence="2">The sequence shown here is derived from an EMBL/GenBank/DDBJ whole genome shotgun (WGS) entry which is preliminary data.</text>
</comment>
<keyword evidence="1" id="KW-0812">Transmembrane</keyword>
<dbReference type="Proteomes" id="UP001556367">
    <property type="component" value="Unassembled WGS sequence"/>
</dbReference>
<feature type="transmembrane region" description="Helical" evidence="1">
    <location>
        <begin position="118"/>
        <end position="136"/>
    </location>
</feature>
<sequence>MPNPISPEEYTAASYLRVASLAIAFYDYVQTYPAAWRFYKQQLESRRVALSAVLFFLIRSVSICCLIVSSVGFFYSKFTDATCTTFFLIPPSFKVLQAMVSQAILGIRAYNLSRRSRIIGWGLGCFYIVCCTLQWLSTILDRQPYRDINYRNCRGYNATPDVDLAAWVYYVIAIVYDLSTTFLSIMYLLRYKFSTRSSLMPKLLKMMIYDGLGYFILLTAVNVINLILYRSLNLQTAACALGYTITWIMSQRLLIHLHDASIERRNESINAAVTITQNLESAYSVSHAVRTQFEQKSAGFQLTVPDFESSEGSTELPEHMDVQVRIERTIKLEDQRPRTYELEDYSRSGRSTFSRE</sequence>
<organism evidence="2 3">
    <name type="scientific">Hohenbuehelia grisea</name>
    <dbReference type="NCBI Taxonomy" id="104357"/>
    <lineage>
        <taxon>Eukaryota</taxon>
        <taxon>Fungi</taxon>
        <taxon>Dikarya</taxon>
        <taxon>Basidiomycota</taxon>
        <taxon>Agaricomycotina</taxon>
        <taxon>Agaricomycetes</taxon>
        <taxon>Agaricomycetidae</taxon>
        <taxon>Agaricales</taxon>
        <taxon>Pleurotineae</taxon>
        <taxon>Pleurotaceae</taxon>
        <taxon>Hohenbuehelia</taxon>
    </lineage>
</organism>
<keyword evidence="1" id="KW-0472">Membrane</keyword>
<feature type="transmembrane region" description="Helical" evidence="1">
    <location>
        <begin position="12"/>
        <end position="29"/>
    </location>
</feature>
<evidence type="ECO:0008006" key="4">
    <source>
        <dbReference type="Google" id="ProtNLM"/>
    </source>
</evidence>
<keyword evidence="3" id="KW-1185">Reference proteome</keyword>
<feature type="transmembrane region" description="Helical" evidence="1">
    <location>
        <begin position="209"/>
        <end position="228"/>
    </location>
</feature>
<evidence type="ECO:0000313" key="3">
    <source>
        <dbReference type="Proteomes" id="UP001556367"/>
    </source>
</evidence>
<feature type="transmembrane region" description="Helical" evidence="1">
    <location>
        <begin position="167"/>
        <end position="189"/>
    </location>
</feature>
<accession>A0ABR3JKA9</accession>
<proteinExistence type="predicted"/>